<comment type="caution">
    <text evidence="1">The sequence shown here is derived from an EMBL/GenBank/DDBJ whole genome shotgun (WGS) entry which is preliminary data.</text>
</comment>
<dbReference type="Proteomes" id="UP000257123">
    <property type="component" value="Unassembled WGS sequence"/>
</dbReference>
<name>A0A371QX21_9CREN</name>
<evidence type="ECO:0000313" key="2">
    <source>
        <dbReference type="Proteomes" id="UP000257123"/>
    </source>
</evidence>
<dbReference type="EMBL" id="NMUE01000030">
    <property type="protein sequence ID" value="RFA94869.1"/>
    <property type="molecule type" value="Genomic_DNA"/>
</dbReference>
<reference evidence="1 2" key="1">
    <citation type="submission" date="2017-07" db="EMBL/GenBank/DDBJ databases">
        <title>Draft genome sequence of aerobic hyperthermophilic archaea, Pyrobaculum aerophilum YKB31 and YKB32.</title>
        <authorList>
            <person name="Mochizuki T."/>
            <person name="Berliner A.J."/>
            <person name="Yoshida-Takashima Y."/>
            <person name="Takaki Y."/>
            <person name="Nunoura T."/>
            <person name="Takai K."/>
        </authorList>
    </citation>
    <scope>NUCLEOTIDE SEQUENCE [LARGE SCALE GENOMIC DNA]</scope>
    <source>
        <strain evidence="1 2">YKB31</strain>
    </source>
</reference>
<dbReference type="RefSeq" id="WP_011850545.1">
    <property type="nucleotide sequence ID" value="NZ_DAIOPL010000038.1"/>
</dbReference>
<protein>
    <submittedName>
        <fullName evidence="1">Uncharacterized protein</fullName>
    </submittedName>
</protein>
<dbReference type="AlphaFoldDB" id="A0A371QX21"/>
<organism evidence="1 2">
    <name type="scientific">Pyrobaculum aerophilum</name>
    <dbReference type="NCBI Taxonomy" id="13773"/>
    <lineage>
        <taxon>Archaea</taxon>
        <taxon>Thermoproteota</taxon>
        <taxon>Thermoprotei</taxon>
        <taxon>Thermoproteales</taxon>
        <taxon>Thermoproteaceae</taxon>
        <taxon>Pyrobaculum</taxon>
    </lineage>
</organism>
<sequence>MVELLFREWLAVRNINSINDYKGPCSAGEPPYDGTIALLGRAEGGFVLAVHASSNRYWFRRISHLVDVVKEGGKDEISYVVFEGLVWAKPMVYLKRGKAIVRLILVRRHTGGFKPKCVPPLGGSRWWGYGSFYEDMQKMTGLSYPVGEVQLYVLTERGLEVQCEYCMYELQEIILSPCKYAFGGRWLPYSPIGPPVRAPGAGSLTGAELPVIRHRDRYLRVGNWIAWHRVLGVLDDGRWVLIGDDGLYEAVFQPTVNNPLGEFGEVGFVKVLGPYNGDVDEVASPCGAPKLVACNEDTRHLLEPLGHRCEAEGAHVTLVTNTPVALGREVVDWPLTDTCGPLLRLGDVDLFTWD</sequence>
<evidence type="ECO:0000313" key="1">
    <source>
        <dbReference type="EMBL" id="RFA94869.1"/>
    </source>
</evidence>
<accession>A0A371QX21</accession>
<proteinExistence type="predicted"/>
<gene>
    <name evidence="1" type="ORF">CGL51_08985</name>
</gene>
<dbReference type="GeneID" id="4910193"/>